<dbReference type="EMBL" id="FTOI01000001">
    <property type="protein sequence ID" value="SIS46842.1"/>
    <property type="molecule type" value="Genomic_DNA"/>
</dbReference>
<dbReference type="Pfam" id="PF13155">
    <property type="entry name" value="Toprim_2"/>
    <property type="match status" value="1"/>
</dbReference>
<protein>
    <submittedName>
        <fullName evidence="2">CHC2 zinc finger</fullName>
    </submittedName>
</protein>
<name>A0A1N7JBS9_9FLAO</name>
<dbReference type="Gene3D" id="3.40.1360.10">
    <property type="match status" value="1"/>
</dbReference>
<dbReference type="Pfam" id="PF01807">
    <property type="entry name" value="Zn_ribbon_DnaG"/>
    <property type="match status" value="1"/>
</dbReference>
<dbReference type="GO" id="GO:0003677">
    <property type="term" value="F:DNA binding"/>
    <property type="evidence" value="ECO:0007669"/>
    <property type="project" value="InterPro"/>
</dbReference>
<dbReference type="SUPFAM" id="SSF57783">
    <property type="entry name" value="Zinc beta-ribbon"/>
    <property type="match status" value="1"/>
</dbReference>
<accession>A0A1N7JBS9</accession>
<dbReference type="Gene3D" id="3.90.580.10">
    <property type="entry name" value="Zinc finger, CHC2-type domain"/>
    <property type="match status" value="1"/>
</dbReference>
<sequence>MENQNLFNCEKINQISFEEILQNCGLNPAKKTKNEIWYLNPFFTEKTASFKVNILQNTYYLFSDSTKGSVVDFLMRYLNTNIEGVINYTNKKSNFSSFQKQKNNGFSKNFISEIEIISVKKIENPALLNYIKSRKIFEQKHLINEINYQIKDKKYFGICFKNNSGGFEVRNKYAKICLGKKDFTTIKNGSKKLRLFEGFIDYYSFINLQKSHSFLDFDYIILNSVTMVRNVLSGLKNYDKIELYFDNDHAGNRCSEIILHAEPRAKDYRFLYTDFKDLNEFLMYKKTSKSIK</sequence>
<evidence type="ECO:0000313" key="2">
    <source>
        <dbReference type="EMBL" id="SIS46842.1"/>
    </source>
</evidence>
<dbReference type="InterPro" id="IPR002694">
    <property type="entry name" value="Znf_CHC2"/>
</dbReference>
<proteinExistence type="predicted"/>
<dbReference type="GO" id="GO:0003899">
    <property type="term" value="F:DNA-directed RNA polymerase activity"/>
    <property type="evidence" value="ECO:0007669"/>
    <property type="project" value="InterPro"/>
</dbReference>
<keyword evidence="3" id="KW-1185">Reference proteome</keyword>
<dbReference type="OrthoDB" id="8536512at2"/>
<dbReference type="InterPro" id="IPR036977">
    <property type="entry name" value="DNA_primase_Znf_CHC2"/>
</dbReference>
<dbReference type="GO" id="GO:0006260">
    <property type="term" value="P:DNA replication"/>
    <property type="evidence" value="ECO:0007669"/>
    <property type="project" value="InterPro"/>
</dbReference>
<dbReference type="Proteomes" id="UP000185839">
    <property type="component" value="Unassembled WGS sequence"/>
</dbReference>
<gene>
    <name evidence="2" type="ORF">SAMN05421789_101397</name>
</gene>
<organism evidence="2 3">
    <name type="scientific">Kaistella chaponensis</name>
    <dbReference type="NCBI Taxonomy" id="713588"/>
    <lineage>
        <taxon>Bacteria</taxon>
        <taxon>Pseudomonadati</taxon>
        <taxon>Bacteroidota</taxon>
        <taxon>Flavobacteriia</taxon>
        <taxon>Flavobacteriales</taxon>
        <taxon>Weeksellaceae</taxon>
        <taxon>Chryseobacterium group</taxon>
        <taxon>Kaistella</taxon>
    </lineage>
</organism>
<evidence type="ECO:0000313" key="3">
    <source>
        <dbReference type="Proteomes" id="UP000185839"/>
    </source>
</evidence>
<evidence type="ECO:0000259" key="1">
    <source>
        <dbReference type="Pfam" id="PF01807"/>
    </source>
</evidence>
<dbReference type="GO" id="GO:0008270">
    <property type="term" value="F:zinc ion binding"/>
    <property type="evidence" value="ECO:0007669"/>
    <property type="project" value="InterPro"/>
</dbReference>
<dbReference type="STRING" id="713588.SAMN05421789_101397"/>
<feature type="domain" description="Zinc finger CHC2-type" evidence="1">
    <location>
        <begin position="30"/>
        <end position="96"/>
    </location>
</feature>
<reference evidence="3" key="1">
    <citation type="submission" date="2017-01" db="EMBL/GenBank/DDBJ databases">
        <authorList>
            <person name="Varghese N."/>
            <person name="Submissions S."/>
        </authorList>
    </citation>
    <scope>NUCLEOTIDE SEQUENCE [LARGE SCALE GENOMIC DNA]</scope>
    <source>
        <strain evidence="3">DSM 23145</strain>
    </source>
</reference>
<dbReference type="AlphaFoldDB" id="A0A1N7JBS9"/>
<dbReference type="SUPFAM" id="SSF56731">
    <property type="entry name" value="DNA primase core"/>
    <property type="match status" value="1"/>
</dbReference>